<dbReference type="GO" id="GO:1990165">
    <property type="term" value="F:single-strand break-containing DNA binding"/>
    <property type="evidence" value="ECO:0007669"/>
    <property type="project" value="TreeGrafter"/>
</dbReference>
<comment type="caution">
    <text evidence="8">The sequence shown here is derived from an EMBL/GenBank/DDBJ whole genome shotgun (WGS) entry which is preliminary data.</text>
</comment>
<accession>A0A1V8TT10</accession>
<organism evidence="8 9">
    <name type="scientific">Cryoendolithus antarcticus</name>
    <dbReference type="NCBI Taxonomy" id="1507870"/>
    <lineage>
        <taxon>Eukaryota</taxon>
        <taxon>Fungi</taxon>
        <taxon>Dikarya</taxon>
        <taxon>Ascomycota</taxon>
        <taxon>Pezizomycotina</taxon>
        <taxon>Dothideomycetes</taxon>
        <taxon>Dothideomycetidae</taxon>
        <taxon>Cladosporiales</taxon>
        <taxon>Cladosporiaceae</taxon>
        <taxon>Cryoendolithus</taxon>
    </lineage>
</organism>
<keyword evidence="4" id="KW-0238">DNA-binding</keyword>
<dbReference type="Proteomes" id="UP000192596">
    <property type="component" value="Unassembled WGS sequence"/>
</dbReference>
<dbReference type="STRING" id="1507870.A0A1V8TT10"/>
<dbReference type="GO" id="GO:0003725">
    <property type="term" value="F:double-stranded RNA binding"/>
    <property type="evidence" value="ECO:0007669"/>
    <property type="project" value="TreeGrafter"/>
</dbReference>
<keyword evidence="3" id="KW-0862">Zinc</keyword>
<comment type="subcellular location">
    <subcellularLocation>
        <location evidence="1">Nucleus</location>
    </subcellularLocation>
</comment>
<evidence type="ECO:0000259" key="6">
    <source>
        <dbReference type="Pfam" id="PF01230"/>
    </source>
</evidence>
<dbReference type="InterPro" id="IPR032566">
    <property type="entry name" value="Znf-C2HE"/>
</dbReference>
<dbReference type="InParanoid" id="A0A1V8TT10"/>
<dbReference type="PANTHER" id="PTHR12486">
    <property type="entry name" value="APRATAXIN-RELATED"/>
    <property type="match status" value="1"/>
</dbReference>
<dbReference type="AlphaFoldDB" id="A0A1V8TT10"/>
<dbReference type="PANTHER" id="PTHR12486:SF4">
    <property type="entry name" value="APRATAXIN"/>
    <property type="match status" value="1"/>
</dbReference>
<dbReference type="Pfam" id="PF16278">
    <property type="entry name" value="zf-C2HE"/>
    <property type="match status" value="1"/>
</dbReference>
<dbReference type="InterPro" id="IPR036265">
    <property type="entry name" value="HIT-like_sf"/>
</dbReference>
<dbReference type="GO" id="GO:0005634">
    <property type="term" value="C:nucleus"/>
    <property type="evidence" value="ECO:0007669"/>
    <property type="project" value="UniProtKB-SubCell"/>
</dbReference>
<evidence type="ECO:0000256" key="5">
    <source>
        <dbReference type="ARBA" id="ARBA00023242"/>
    </source>
</evidence>
<evidence type="ECO:0000259" key="7">
    <source>
        <dbReference type="Pfam" id="PF16278"/>
    </source>
</evidence>
<keyword evidence="5" id="KW-0539">Nucleus</keyword>
<evidence type="ECO:0000256" key="3">
    <source>
        <dbReference type="ARBA" id="ARBA00022833"/>
    </source>
</evidence>
<dbReference type="GO" id="GO:0003697">
    <property type="term" value="F:single-stranded DNA binding"/>
    <property type="evidence" value="ECO:0007669"/>
    <property type="project" value="TreeGrafter"/>
</dbReference>
<dbReference type="GO" id="GO:0030983">
    <property type="term" value="F:mismatched DNA binding"/>
    <property type="evidence" value="ECO:0007669"/>
    <property type="project" value="TreeGrafter"/>
</dbReference>
<reference evidence="9" key="1">
    <citation type="submission" date="2017-03" db="EMBL/GenBank/DDBJ databases">
        <title>Genomes of endolithic fungi from Antarctica.</title>
        <authorList>
            <person name="Coleine C."/>
            <person name="Masonjones S."/>
            <person name="Stajich J.E."/>
        </authorList>
    </citation>
    <scope>NUCLEOTIDE SEQUENCE [LARGE SCALE GENOMIC DNA]</scope>
    <source>
        <strain evidence="9">CCFEE 5527</strain>
    </source>
</reference>
<protein>
    <submittedName>
        <fullName evidence="8">Uncharacterized protein</fullName>
    </submittedName>
</protein>
<gene>
    <name evidence="8" type="ORF">B0A48_01372</name>
</gene>
<evidence type="ECO:0000256" key="4">
    <source>
        <dbReference type="ARBA" id="ARBA00023125"/>
    </source>
</evidence>
<dbReference type="GO" id="GO:0033699">
    <property type="term" value="F:DNA 5'-adenosine monophosphate hydrolase activity"/>
    <property type="evidence" value="ECO:0007669"/>
    <property type="project" value="TreeGrafter"/>
</dbReference>
<name>A0A1V8TT10_9PEZI</name>
<proteinExistence type="predicted"/>
<dbReference type="GO" id="GO:0000012">
    <property type="term" value="P:single strand break repair"/>
    <property type="evidence" value="ECO:0007669"/>
    <property type="project" value="TreeGrafter"/>
</dbReference>
<dbReference type="InterPro" id="IPR011146">
    <property type="entry name" value="HIT-like"/>
</dbReference>
<sequence>MTTGKSKSRIKWPPVNSQLEYSHLNGLIIDRAVTELMSPKSKAMKPDTATEKSKAMGRSGLAAYIKDPDAFPSSRVIYSNDKFVVINDAYPKSIIHVLILPRDLKKSVMRPQEAFDDPAFLADCVAEEKKVRKLVATELRRRFGRQSASDRPLIEALESDDPPEQLPPGRDWEKEIVSGIHANPSMGNLHIHCMSTEFCGEKMNKTNHYQSFTTDFLVPLDQFPLTKHDHRRHYSWMPVDMLCWRCGKNFGNRMQRLKEHLEEEKDGWIKE</sequence>
<dbReference type="SUPFAM" id="SSF54197">
    <property type="entry name" value="HIT-like"/>
    <property type="match status" value="1"/>
</dbReference>
<evidence type="ECO:0000313" key="8">
    <source>
        <dbReference type="EMBL" id="OQO14494.1"/>
    </source>
</evidence>
<dbReference type="OrthoDB" id="3512845at2759"/>
<dbReference type="EMBL" id="NAJO01000002">
    <property type="protein sequence ID" value="OQO14494.1"/>
    <property type="molecule type" value="Genomic_DNA"/>
</dbReference>
<feature type="domain" description="Aprataxin C2HE/C2H2/C2HC zinc finger" evidence="7">
    <location>
        <begin position="213"/>
        <end position="264"/>
    </location>
</feature>
<dbReference type="FunCoup" id="A0A1V8TT10">
    <property type="interactions" value="92"/>
</dbReference>
<dbReference type="Pfam" id="PF01230">
    <property type="entry name" value="HIT"/>
    <property type="match status" value="1"/>
</dbReference>
<evidence type="ECO:0000256" key="2">
    <source>
        <dbReference type="ARBA" id="ARBA00022723"/>
    </source>
</evidence>
<evidence type="ECO:0000313" key="9">
    <source>
        <dbReference type="Proteomes" id="UP000192596"/>
    </source>
</evidence>
<keyword evidence="9" id="KW-1185">Reference proteome</keyword>
<evidence type="ECO:0000256" key="1">
    <source>
        <dbReference type="ARBA" id="ARBA00004123"/>
    </source>
</evidence>
<dbReference type="Gene3D" id="3.30.428.10">
    <property type="entry name" value="HIT-like"/>
    <property type="match status" value="1"/>
</dbReference>
<feature type="domain" description="HIT" evidence="6">
    <location>
        <begin position="74"/>
        <end position="196"/>
    </location>
</feature>
<dbReference type="GO" id="GO:0046872">
    <property type="term" value="F:metal ion binding"/>
    <property type="evidence" value="ECO:0007669"/>
    <property type="project" value="UniProtKB-KW"/>
</dbReference>
<keyword evidence="2" id="KW-0479">Metal-binding</keyword>